<dbReference type="GO" id="GO:0016616">
    <property type="term" value="F:oxidoreductase activity, acting on the CH-OH group of donors, NAD or NADP as acceptor"/>
    <property type="evidence" value="ECO:0007669"/>
    <property type="project" value="TreeGrafter"/>
</dbReference>
<keyword evidence="4" id="KW-1185">Reference proteome</keyword>
<dbReference type="PRINTS" id="PR00081">
    <property type="entry name" value="GDHRDH"/>
</dbReference>
<evidence type="ECO:0000313" key="4">
    <source>
        <dbReference type="Proteomes" id="UP000278222"/>
    </source>
</evidence>
<name>A0A3N1LC47_9PROT</name>
<comment type="caution">
    <text evidence="3">The sequence shown here is derived from an EMBL/GenBank/DDBJ whole genome shotgun (WGS) entry which is preliminary data.</text>
</comment>
<dbReference type="SUPFAM" id="SSF51735">
    <property type="entry name" value="NAD(P)-binding Rossmann-fold domains"/>
    <property type="match status" value="1"/>
</dbReference>
<dbReference type="Gene3D" id="3.40.50.720">
    <property type="entry name" value="NAD(P)-binding Rossmann-like Domain"/>
    <property type="match status" value="1"/>
</dbReference>
<dbReference type="Proteomes" id="UP000278222">
    <property type="component" value="Unassembled WGS sequence"/>
</dbReference>
<dbReference type="PANTHER" id="PTHR42760">
    <property type="entry name" value="SHORT-CHAIN DEHYDROGENASES/REDUCTASES FAMILY MEMBER"/>
    <property type="match status" value="1"/>
</dbReference>
<dbReference type="PRINTS" id="PR00080">
    <property type="entry name" value="SDRFAMILY"/>
</dbReference>
<dbReference type="EMBL" id="RJKX01000014">
    <property type="protein sequence ID" value="ROP90581.1"/>
    <property type="molecule type" value="Genomic_DNA"/>
</dbReference>
<dbReference type="RefSeq" id="WP_123689993.1">
    <property type="nucleotide sequence ID" value="NZ_AP019700.1"/>
</dbReference>
<sequence length="274" mass="28745">MNDRDQDRPLRGKVALVTGAGRGLGRAFAERLAAMGAAIAVHGMRENGPAEFGEGTTLTAVAEEIAAAYGVRTLRLLGDLTQAADIARVIDTATAALGPIDILVHNAGGDIAARGGKPDPNDAVFIREEDVRAVLDRNLVSTILTCQAVARGMMERRGGRIVTIGSTAGSRGRTNGSIYAVAKAGVNHFTRCLADQLRPYEVTVNCIAPGETRTGRFLGTRAVDERRMVEEGTLDRVATVDEVARLVDVFAGPLGAFVSGQVLRVDGGGQGWPA</sequence>
<dbReference type="InterPro" id="IPR002347">
    <property type="entry name" value="SDR_fam"/>
</dbReference>
<reference evidence="3 4" key="1">
    <citation type="submission" date="2018-11" db="EMBL/GenBank/DDBJ databases">
        <title>Genomic Encyclopedia of Type Strains, Phase IV (KMG-IV): sequencing the most valuable type-strain genomes for metagenomic binning, comparative biology and taxonomic classification.</title>
        <authorList>
            <person name="Goeker M."/>
        </authorList>
    </citation>
    <scope>NUCLEOTIDE SEQUENCE [LARGE SCALE GENOMIC DNA]</scope>
    <source>
        <strain evidence="3 4">DSM 5900</strain>
    </source>
</reference>
<gene>
    <name evidence="3" type="ORF">EDC65_2432</name>
</gene>
<dbReference type="PANTHER" id="PTHR42760:SF78">
    <property type="entry name" value="3-OXOACYL-[ACYL-CARRIER-PROTEIN] REDUCTASE [NADH]"/>
    <property type="match status" value="1"/>
</dbReference>
<protein>
    <submittedName>
        <fullName evidence="3">3-oxoacyl-[acyl-carrier protein] reductase</fullName>
    </submittedName>
</protein>
<evidence type="ECO:0000313" key="3">
    <source>
        <dbReference type="EMBL" id="ROP90581.1"/>
    </source>
</evidence>
<dbReference type="Pfam" id="PF00106">
    <property type="entry name" value="adh_short"/>
    <property type="match status" value="1"/>
</dbReference>
<proteinExistence type="inferred from homology"/>
<organism evidence="3 4">
    <name type="scientific">Stella humosa</name>
    <dbReference type="NCBI Taxonomy" id="94"/>
    <lineage>
        <taxon>Bacteria</taxon>
        <taxon>Pseudomonadati</taxon>
        <taxon>Pseudomonadota</taxon>
        <taxon>Alphaproteobacteria</taxon>
        <taxon>Rhodospirillales</taxon>
        <taxon>Stellaceae</taxon>
        <taxon>Stella</taxon>
    </lineage>
</organism>
<evidence type="ECO:0000256" key="1">
    <source>
        <dbReference type="ARBA" id="ARBA00006484"/>
    </source>
</evidence>
<dbReference type="AlphaFoldDB" id="A0A3N1LC47"/>
<dbReference type="OrthoDB" id="154414at2"/>
<dbReference type="InterPro" id="IPR020904">
    <property type="entry name" value="Sc_DH/Rdtase_CS"/>
</dbReference>
<accession>A0A3N1LC47</accession>
<dbReference type="PROSITE" id="PS00061">
    <property type="entry name" value="ADH_SHORT"/>
    <property type="match status" value="1"/>
</dbReference>
<comment type="similarity">
    <text evidence="1 2">Belongs to the short-chain dehydrogenases/reductases (SDR) family.</text>
</comment>
<dbReference type="FunFam" id="3.40.50.720:FF:000084">
    <property type="entry name" value="Short-chain dehydrogenase reductase"/>
    <property type="match status" value="1"/>
</dbReference>
<dbReference type="InterPro" id="IPR036291">
    <property type="entry name" value="NAD(P)-bd_dom_sf"/>
</dbReference>
<evidence type="ECO:0000256" key="2">
    <source>
        <dbReference type="RuleBase" id="RU000363"/>
    </source>
</evidence>